<comment type="caution">
    <text evidence="3">The sequence shown here is derived from an EMBL/GenBank/DDBJ whole genome shotgun (WGS) entry which is preliminary data.</text>
</comment>
<dbReference type="PANTHER" id="PTHR38737">
    <property type="entry name" value="ACTIN-FRAGMIN KINASE DDB_G0279609-RELATED"/>
    <property type="match status" value="1"/>
</dbReference>
<dbReference type="SUPFAM" id="SSF56112">
    <property type="entry name" value="Protein kinase-like (PK-like)"/>
    <property type="match status" value="1"/>
</dbReference>
<evidence type="ECO:0000313" key="3">
    <source>
        <dbReference type="EMBL" id="KAL0485160.1"/>
    </source>
</evidence>
<evidence type="ECO:0000256" key="1">
    <source>
        <dbReference type="SAM" id="MobiDB-lite"/>
    </source>
</evidence>
<evidence type="ECO:0000259" key="2">
    <source>
        <dbReference type="Pfam" id="PF09192"/>
    </source>
</evidence>
<gene>
    <name evidence="3" type="ORF">AKO1_004341</name>
</gene>
<keyword evidence="3" id="KW-0808">Transferase</keyword>
<dbReference type="EMBL" id="JAOPGA020001109">
    <property type="protein sequence ID" value="KAL0485160.1"/>
    <property type="molecule type" value="Genomic_DNA"/>
</dbReference>
<proteinExistence type="predicted"/>
<keyword evidence="4" id="KW-1185">Reference proteome</keyword>
<feature type="domain" description="Actin-fragmin kinase catalytic" evidence="2">
    <location>
        <begin position="84"/>
        <end position="372"/>
    </location>
</feature>
<evidence type="ECO:0000313" key="4">
    <source>
        <dbReference type="Proteomes" id="UP001431209"/>
    </source>
</evidence>
<dbReference type="InterPro" id="IPR036940">
    <property type="entry name" value="PI3/4_kinase_cat_sf"/>
</dbReference>
<dbReference type="InterPro" id="IPR015275">
    <property type="entry name" value="Actin-fragmin_kin_cat_dom"/>
</dbReference>
<name>A0AAW2Z890_9EUKA</name>
<dbReference type="InterPro" id="IPR037469">
    <property type="entry name" value="Put_AFK"/>
</dbReference>
<dbReference type="Proteomes" id="UP001431209">
    <property type="component" value="Unassembled WGS sequence"/>
</dbReference>
<sequence length="440" mass="49896">MFQNAITKLKKTISYSGDEVATTATSVPPPPPPAPTQNKTIPPPGANGAPIPPPPMTKKWWHFKSVAPTVEEKPEWKFDFLNCTTKQTLYDINWQRMEGVQRSAEGSGGCYFTQLGTKPTHTRNMISRQIMDIWRKAPPQTPADENKVHKPEAVVIKGGMDAVQETIGTLLAKRLGVRASDFRIIPTKSREGQLVMRMFKKFNPQAAIDIKKFKHFTIQQYLIGCPILGGDGKDAATSINKEQKLLHQLFDREGPCKDLGKIAAYDMIINMWDRMPTIWDNDGNIGNLYVHNKKPYAIDNIAGAILVEDKSNEHQLKIEQVIATSVKNDANGIIQGDDFCESIRKFFDNNLSSYGYEISDDCLGYVRKGFLEAIEEWSEDESHFEQVLDVVWKDINEMLNKGTWDEEDSLDNYSTKKEFFLNNYYAMRRSFNNAKIKASN</sequence>
<dbReference type="InterPro" id="IPR011009">
    <property type="entry name" value="Kinase-like_dom_sf"/>
</dbReference>
<dbReference type="Gene3D" id="1.10.1070.11">
    <property type="entry name" value="Phosphatidylinositol 3-/4-kinase, catalytic domain"/>
    <property type="match status" value="1"/>
</dbReference>
<feature type="compositionally biased region" description="Pro residues" evidence="1">
    <location>
        <begin position="27"/>
        <end position="52"/>
    </location>
</feature>
<dbReference type="Pfam" id="PF09192">
    <property type="entry name" value="Act-Frag_cataly"/>
    <property type="match status" value="1"/>
</dbReference>
<dbReference type="AlphaFoldDB" id="A0AAW2Z890"/>
<keyword evidence="3" id="KW-0418">Kinase</keyword>
<protein>
    <submittedName>
        <fullName evidence="3">Actinfragmin kinase</fullName>
    </submittedName>
</protein>
<dbReference type="GO" id="GO:0016301">
    <property type="term" value="F:kinase activity"/>
    <property type="evidence" value="ECO:0007669"/>
    <property type="project" value="UniProtKB-KW"/>
</dbReference>
<dbReference type="PANTHER" id="PTHR38737:SF1">
    <property type="entry name" value="ACTIN-FRAGMIN KINASE DDB_G0279609-RELATED"/>
    <property type="match status" value="1"/>
</dbReference>
<dbReference type="Gene3D" id="3.30.1010.10">
    <property type="entry name" value="Phosphatidylinositol 3-kinase Catalytic Subunit, Chain A, domain 4"/>
    <property type="match status" value="1"/>
</dbReference>
<accession>A0AAW2Z890</accession>
<feature type="region of interest" description="Disordered" evidence="1">
    <location>
        <begin position="20"/>
        <end position="52"/>
    </location>
</feature>
<organism evidence="3 4">
    <name type="scientific">Acrasis kona</name>
    <dbReference type="NCBI Taxonomy" id="1008807"/>
    <lineage>
        <taxon>Eukaryota</taxon>
        <taxon>Discoba</taxon>
        <taxon>Heterolobosea</taxon>
        <taxon>Tetramitia</taxon>
        <taxon>Eutetramitia</taxon>
        <taxon>Acrasidae</taxon>
        <taxon>Acrasis</taxon>
    </lineage>
</organism>
<reference evidence="3 4" key="1">
    <citation type="submission" date="2024-03" db="EMBL/GenBank/DDBJ databases">
        <title>The Acrasis kona genome and developmental transcriptomes reveal deep origins of eukaryotic multicellular pathways.</title>
        <authorList>
            <person name="Sheikh S."/>
            <person name="Fu C.-J."/>
            <person name="Brown M.W."/>
            <person name="Baldauf S.L."/>
        </authorList>
    </citation>
    <scope>NUCLEOTIDE SEQUENCE [LARGE SCALE GENOMIC DNA]</scope>
    <source>
        <strain evidence="3 4">ATCC MYA-3509</strain>
    </source>
</reference>